<evidence type="ECO:0000256" key="7">
    <source>
        <dbReference type="SAM" id="SignalP"/>
    </source>
</evidence>
<dbReference type="AlphaFoldDB" id="A0AA40EVV6"/>
<sequence length="501" mass="51500">MRADFFDRLPPPTAILLLSALLPLTTAQIIPLPRRTPPPTTTLAHHALNVVPFPLLAATPAPQNPFDLRRRQDGLNTVCGFIGGDSQLPATCGAGSHCVMDVDNNVVGCCPNGQATCTEGIYTGCVDRNSGPQSAVNPYVFTCQGGNVCYQNFFDGGMSMFGCGTASNLGTTVLATATLSRPSGRPTGTPFSRFSETRISIKTVLRSTTSTRKSSSTSSSTESSTTSSTTSSSTSQPTSSTSTTSSNPSGSTSAPGTIPVASGSSDRLGPIIGGSLGGAAVFLALLAFALFFFRRRRNNARQGPGPSNLKTAISPPRSANGSGFEPLHQSSEAFETGLAPPIAAAQAYGHPGAPGAPSPFTYYGAAAPHTSYPPAGAQHVSYPPMQQQQQYQYPGQFPGAYAAGAANPVFVTGAAAMGAAGATDSDRTPLTAGGYTDAVVGPTQPHTLDRIGEEEEEDRAAGSGGGGGGGSGGAREDTGQGGDNRPLWQQNRRQSRNQVWM</sequence>
<keyword evidence="9" id="KW-1185">Reference proteome</keyword>
<gene>
    <name evidence="8" type="ORF">B0T18DRAFT_480848</name>
</gene>
<evidence type="ECO:0000256" key="2">
    <source>
        <dbReference type="ARBA" id="ARBA00022692"/>
    </source>
</evidence>
<feature type="compositionally biased region" description="Polar residues" evidence="5">
    <location>
        <begin position="487"/>
        <end position="501"/>
    </location>
</feature>
<evidence type="ECO:0000256" key="1">
    <source>
        <dbReference type="ARBA" id="ARBA00004167"/>
    </source>
</evidence>
<evidence type="ECO:0000256" key="3">
    <source>
        <dbReference type="ARBA" id="ARBA00022989"/>
    </source>
</evidence>
<dbReference type="PANTHER" id="PTHR15549:SF30">
    <property type="entry name" value="MID2 DOMAIN-CONTAINING PROTEIN"/>
    <property type="match status" value="1"/>
</dbReference>
<dbReference type="GO" id="GO:0016020">
    <property type="term" value="C:membrane"/>
    <property type="evidence" value="ECO:0007669"/>
    <property type="project" value="UniProtKB-SubCell"/>
</dbReference>
<evidence type="ECO:0008006" key="10">
    <source>
        <dbReference type="Google" id="ProtNLM"/>
    </source>
</evidence>
<evidence type="ECO:0000256" key="4">
    <source>
        <dbReference type="ARBA" id="ARBA00023136"/>
    </source>
</evidence>
<feature type="compositionally biased region" description="Gly residues" evidence="5">
    <location>
        <begin position="462"/>
        <end position="473"/>
    </location>
</feature>
<dbReference type="EMBL" id="JAUKUD010000004">
    <property type="protein sequence ID" value="KAK0746524.1"/>
    <property type="molecule type" value="Genomic_DNA"/>
</dbReference>
<comment type="subcellular location">
    <subcellularLocation>
        <location evidence="1">Membrane</location>
        <topology evidence="1">Single-pass membrane protein</topology>
    </subcellularLocation>
</comment>
<evidence type="ECO:0000313" key="9">
    <source>
        <dbReference type="Proteomes" id="UP001172155"/>
    </source>
</evidence>
<evidence type="ECO:0000256" key="5">
    <source>
        <dbReference type="SAM" id="MobiDB-lite"/>
    </source>
</evidence>
<proteinExistence type="predicted"/>
<keyword evidence="2 6" id="KW-0812">Transmembrane</keyword>
<feature type="region of interest" description="Disordered" evidence="5">
    <location>
        <begin position="421"/>
        <end position="501"/>
    </location>
</feature>
<feature type="chain" id="PRO_5041450483" description="Mid2 domain-containing protein" evidence="7">
    <location>
        <begin position="28"/>
        <end position="501"/>
    </location>
</feature>
<name>A0AA40EVV6_9PEZI</name>
<organism evidence="8 9">
    <name type="scientific">Schizothecium vesticola</name>
    <dbReference type="NCBI Taxonomy" id="314040"/>
    <lineage>
        <taxon>Eukaryota</taxon>
        <taxon>Fungi</taxon>
        <taxon>Dikarya</taxon>
        <taxon>Ascomycota</taxon>
        <taxon>Pezizomycotina</taxon>
        <taxon>Sordariomycetes</taxon>
        <taxon>Sordariomycetidae</taxon>
        <taxon>Sordariales</taxon>
        <taxon>Schizotheciaceae</taxon>
        <taxon>Schizothecium</taxon>
    </lineage>
</organism>
<feature type="transmembrane region" description="Helical" evidence="6">
    <location>
        <begin position="271"/>
        <end position="293"/>
    </location>
</feature>
<evidence type="ECO:0000313" key="8">
    <source>
        <dbReference type="EMBL" id="KAK0746524.1"/>
    </source>
</evidence>
<dbReference type="PANTHER" id="PTHR15549">
    <property type="entry name" value="PAIRED IMMUNOGLOBULIN-LIKE TYPE 2 RECEPTOR"/>
    <property type="match status" value="1"/>
</dbReference>
<protein>
    <recommendedName>
        <fullName evidence="10">Mid2 domain-containing protein</fullName>
    </recommendedName>
</protein>
<keyword evidence="4 6" id="KW-0472">Membrane</keyword>
<keyword evidence="7" id="KW-0732">Signal</keyword>
<accession>A0AA40EVV6</accession>
<feature type="region of interest" description="Disordered" evidence="5">
    <location>
        <begin position="205"/>
        <end position="261"/>
    </location>
</feature>
<feature type="compositionally biased region" description="Low complexity" evidence="5">
    <location>
        <begin position="207"/>
        <end position="253"/>
    </location>
</feature>
<feature type="region of interest" description="Disordered" evidence="5">
    <location>
        <begin position="299"/>
        <end position="327"/>
    </location>
</feature>
<dbReference type="Proteomes" id="UP001172155">
    <property type="component" value="Unassembled WGS sequence"/>
</dbReference>
<dbReference type="GO" id="GO:0071944">
    <property type="term" value="C:cell periphery"/>
    <property type="evidence" value="ECO:0007669"/>
    <property type="project" value="UniProtKB-ARBA"/>
</dbReference>
<keyword evidence="3 6" id="KW-1133">Transmembrane helix</keyword>
<reference evidence="8" key="1">
    <citation type="submission" date="2023-06" db="EMBL/GenBank/DDBJ databases">
        <title>Genome-scale phylogeny and comparative genomics of the fungal order Sordariales.</title>
        <authorList>
            <consortium name="Lawrence Berkeley National Laboratory"/>
            <person name="Hensen N."/>
            <person name="Bonometti L."/>
            <person name="Westerberg I."/>
            <person name="Brannstrom I.O."/>
            <person name="Guillou S."/>
            <person name="Cros-Aarteil S."/>
            <person name="Calhoun S."/>
            <person name="Haridas S."/>
            <person name="Kuo A."/>
            <person name="Mondo S."/>
            <person name="Pangilinan J."/>
            <person name="Riley R."/>
            <person name="LaButti K."/>
            <person name="Andreopoulos B."/>
            <person name="Lipzen A."/>
            <person name="Chen C."/>
            <person name="Yanf M."/>
            <person name="Daum C."/>
            <person name="Ng V."/>
            <person name="Clum A."/>
            <person name="Steindorff A."/>
            <person name="Ohm R."/>
            <person name="Martin F."/>
            <person name="Silar P."/>
            <person name="Natvig D."/>
            <person name="Lalanne C."/>
            <person name="Gautier V."/>
            <person name="Ament-velasquez S.L."/>
            <person name="Kruys A."/>
            <person name="Hutchinson M.I."/>
            <person name="Powell A.J."/>
            <person name="Barry K."/>
            <person name="Miller A.N."/>
            <person name="Grigoriev I.V."/>
            <person name="Debuchy R."/>
            <person name="Gladieux P."/>
            <person name="Thoren M.H."/>
            <person name="Johannesson H."/>
        </authorList>
    </citation>
    <scope>NUCLEOTIDE SEQUENCE</scope>
    <source>
        <strain evidence="8">SMH3187-1</strain>
    </source>
</reference>
<dbReference type="InterPro" id="IPR051694">
    <property type="entry name" value="Immunoregulatory_rcpt-like"/>
</dbReference>
<comment type="caution">
    <text evidence="8">The sequence shown here is derived from an EMBL/GenBank/DDBJ whole genome shotgun (WGS) entry which is preliminary data.</text>
</comment>
<feature type="signal peptide" evidence="7">
    <location>
        <begin position="1"/>
        <end position="27"/>
    </location>
</feature>
<evidence type="ECO:0000256" key="6">
    <source>
        <dbReference type="SAM" id="Phobius"/>
    </source>
</evidence>